<reference evidence="2" key="1">
    <citation type="submission" date="2021-01" db="EMBL/GenBank/DDBJ databases">
        <authorList>
            <person name="Corre E."/>
            <person name="Pelletier E."/>
            <person name="Niang G."/>
            <person name="Scheremetjew M."/>
            <person name="Finn R."/>
            <person name="Kale V."/>
            <person name="Holt S."/>
            <person name="Cochrane G."/>
            <person name="Meng A."/>
            <person name="Brown T."/>
            <person name="Cohen L."/>
        </authorList>
    </citation>
    <scope>NUCLEOTIDE SEQUENCE</scope>
    <source>
        <strain evidence="2">CCAP 1951/1</strain>
    </source>
</reference>
<accession>A0A7S1PN64</accession>
<feature type="transmembrane region" description="Helical" evidence="1">
    <location>
        <begin position="397"/>
        <end position="417"/>
    </location>
</feature>
<feature type="transmembrane region" description="Helical" evidence="1">
    <location>
        <begin position="237"/>
        <end position="256"/>
    </location>
</feature>
<feature type="transmembrane region" description="Helical" evidence="1">
    <location>
        <begin position="6"/>
        <end position="30"/>
    </location>
</feature>
<keyword evidence="1" id="KW-0812">Transmembrane</keyword>
<gene>
    <name evidence="2" type="ORF">NDES1114_LOCUS3407</name>
</gene>
<keyword evidence="1" id="KW-1133">Transmembrane helix</keyword>
<feature type="transmembrane region" description="Helical" evidence="1">
    <location>
        <begin position="365"/>
        <end position="385"/>
    </location>
</feature>
<feature type="transmembrane region" description="Helical" evidence="1">
    <location>
        <begin position="332"/>
        <end position="359"/>
    </location>
</feature>
<feature type="transmembrane region" description="Helical" evidence="1">
    <location>
        <begin position="268"/>
        <end position="287"/>
    </location>
</feature>
<feature type="transmembrane region" description="Helical" evidence="1">
    <location>
        <begin position="472"/>
        <end position="491"/>
    </location>
</feature>
<feature type="transmembrane region" description="Helical" evidence="1">
    <location>
        <begin position="307"/>
        <end position="325"/>
    </location>
</feature>
<feature type="transmembrane region" description="Helical" evidence="1">
    <location>
        <begin position="187"/>
        <end position="217"/>
    </location>
</feature>
<dbReference type="AlphaFoldDB" id="A0A7S1PN64"/>
<proteinExistence type="predicted"/>
<sequence>MKVPDDLVGVAAVVGVGGYLVASTLGFFAYKRRQRAEAGRLSSPVHSSASRFDERSPTVSDIGHLLKWPLAGAGAVVAVCANAARLTAAVPSVLSSYGSSASAAISPLFADTKSQAFALGRAYEALVAAIGGDINASDAAVTDSDAARHALKLAADATGRNVTVAQLLRAPADLLLQDNQRSVGDRFLGALSLVNIVWLGSILLIACLAVPALYAVATPLRRVLREAWERVVYPALVAMKPAYEPLAYAAVAFVALESHRFPAGRHDMAGTMVATTAVGLFSAAWAYSTTKHATDTGGKRSSTFRSLWQGTTATLIAVVSGALAVSHQSTLLGYIAVTSVLVAAGFTAVGYPLCLFIGFRGRSQALHVASICLLLTMTNAAFRATDVSATFTRPFESAVAVVGTSVYFLALSIVSVMDGGFGVAVYAANLAGYVVLGSLLAIPGMVNAALAWAAVEVFVLSGYHLPKRDMNVVVVYAFVASCALYAASLYVSTHPEVLSAMLRGTHTAP</sequence>
<keyword evidence="1" id="KW-0472">Membrane</keyword>
<evidence type="ECO:0008006" key="3">
    <source>
        <dbReference type="Google" id="ProtNLM"/>
    </source>
</evidence>
<evidence type="ECO:0000313" key="2">
    <source>
        <dbReference type="EMBL" id="CAD9093986.1"/>
    </source>
</evidence>
<organism evidence="2">
    <name type="scientific">Neobodo designis</name>
    <name type="common">Flagellated protozoan</name>
    <name type="synonym">Bodo designis</name>
    <dbReference type="NCBI Taxonomy" id="312471"/>
    <lineage>
        <taxon>Eukaryota</taxon>
        <taxon>Discoba</taxon>
        <taxon>Euglenozoa</taxon>
        <taxon>Kinetoplastea</taxon>
        <taxon>Metakinetoplastina</taxon>
        <taxon>Neobodonida</taxon>
        <taxon>Neobodo</taxon>
    </lineage>
</organism>
<evidence type="ECO:0000256" key="1">
    <source>
        <dbReference type="SAM" id="Phobius"/>
    </source>
</evidence>
<protein>
    <recommendedName>
        <fullName evidence="3">Transmembrane protein</fullName>
    </recommendedName>
</protein>
<dbReference type="EMBL" id="HBGF01005003">
    <property type="protein sequence ID" value="CAD9093986.1"/>
    <property type="molecule type" value="Transcribed_RNA"/>
</dbReference>
<name>A0A7S1PN64_NEODS</name>